<sequence length="69" mass="7434">MTQVAGGDKVERKLRKKAGQWRDVEEQREKMCVASRGACGSPSGMLAKLKSGIGSDTAAAAEGEELRRR</sequence>
<dbReference type="Proteomes" id="UP000639772">
    <property type="component" value="Unassembled WGS sequence"/>
</dbReference>
<evidence type="ECO:0000313" key="2">
    <source>
        <dbReference type="Proteomes" id="UP000639772"/>
    </source>
</evidence>
<dbReference type="OrthoDB" id="10602948at2759"/>
<dbReference type="AlphaFoldDB" id="A0A835QF25"/>
<evidence type="ECO:0000313" key="1">
    <source>
        <dbReference type="EMBL" id="KAG0471304.1"/>
    </source>
</evidence>
<name>A0A835QF25_VANPL</name>
<comment type="caution">
    <text evidence="1">The sequence shown here is derived from an EMBL/GenBank/DDBJ whole genome shotgun (WGS) entry which is preliminary data.</text>
</comment>
<protein>
    <submittedName>
        <fullName evidence="1">Uncharacterized protein</fullName>
    </submittedName>
</protein>
<organism evidence="1 2">
    <name type="scientific">Vanilla planifolia</name>
    <name type="common">Vanilla</name>
    <dbReference type="NCBI Taxonomy" id="51239"/>
    <lineage>
        <taxon>Eukaryota</taxon>
        <taxon>Viridiplantae</taxon>
        <taxon>Streptophyta</taxon>
        <taxon>Embryophyta</taxon>
        <taxon>Tracheophyta</taxon>
        <taxon>Spermatophyta</taxon>
        <taxon>Magnoliopsida</taxon>
        <taxon>Liliopsida</taxon>
        <taxon>Asparagales</taxon>
        <taxon>Orchidaceae</taxon>
        <taxon>Vanilloideae</taxon>
        <taxon>Vanilleae</taxon>
        <taxon>Vanilla</taxon>
    </lineage>
</organism>
<accession>A0A835QF25</accession>
<reference evidence="1 2" key="1">
    <citation type="journal article" date="2020" name="Nat. Food">
        <title>A phased Vanilla planifolia genome enables genetic improvement of flavour and production.</title>
        <authorList>
            <person name="Hasing T."/>
            <person name="Tang H."/>
            <person name="Brym M."/>
            <person name="Khazi F."/>
            <person name="Huang T."/>
            <person name="Chambers A.H."/>
        </authorList>
    </citation>
    <scope>NUCLEOTIDE SEQUENCE [LARGE SCALE GENOMIC DNA]</scope>
    <source>
        <tissue evidence="1">Leaf</tissue>
    </source>
</reference>
<gene>
    <name evidence="1" type="ORF">HPP92_015850</name>
</gene>
<proteinExistence type="predicted"/>
<dbReference type="EMBL" id="JADCNM010000008">
    <property type="protein sequence ID" value="KAG0471304.1"/>
    <property type="molecule type" value="Genomic_DNA"/>
</dbReference>